<evidence type="ECO:0000256" key="3">
    <source>
        <dbReference type="ARBA" id="ARBA00022679"/>
    </source>
</evidence>
<dbReference type="STRING" id="454171.CP488_02355"/>
<dbReference type="GO" id="GO:0042158">
    <property type="term" value="P:lipoprotein biosynthetic process"/>
    <property type="evidence" value="ECO:0007669"/>
    <property type="project" value="UniProtKB-UniRule"/>
</dbReference>
<accession>S0EZ78</accession>
<dbReference type="HAMAP" id="MF_01147">
    <property type="entry name" value="Lgt"/>
    <property type="match status" value="1"/>
</dbReference>
<evidence type="ECO:0000256" key="4">
    <source>
        <dbReference type="ARBA" id="ARBA00022692"/>
    </source>
</evidence>
<feature type="transmembrane region" description="Helical" evidence="7">
    <location>
        <begin position="89"/>
        <end position="112"/>
    </location>
</feature>
<keyword evidence="10" id="KW-1185">Reference proteome</keyword>
<keyword evidence="9" id="KW-0449">Lipoprotein</keyword>
<dbReference type="PATRIC" id="fig|1303518.3.peg.1792"/>
<feature type="transmembrane region" description="Helical" evidence="7">
    <location>
        <begin position="119"/>
        <end position="138"/>
    </location>
</feature>
<keyword evidence="3 7" id="KW-0808">Transferase</keyword>
<feature type="transmembrane region" description="Helical" evidence="7">
    <location>
        <begin position="178"/>
        <end position="194"/>
    </location>
</feature>
<dbReference type="InParanoid" id="S0EZ78"/>
<comment type="function">
    <text evidence="7">Catalyzes the transfer of the diacylglyceryl group from phosphatidylglycerol to the sulfhydryl group of the N-terminal cysteine of a prolipoprotein, the first step in the formation of mature lipoproteins.</text>
</comment>
<dbReference type="AlphaFoldDB" id="S0EZ78"/>
<feature type="transmembrane region" description="Helical" evidence="7">
    <location>
        <begin position="53"/>
        <end position="77"/>
    </location>
</feature>
<keyword evidence="5 7" id="KW-1133">Transmembrane helix</keyword>
<evidence type="ECO:0000256" key="5">
    <source>
        <dbReference type="ARBA" id="ARBA00022989"/>
    </source>
</evidence>
<comment type="subcellular location">
    <subcellularLocation>
        <location evidence="7">Cell membrane</location>
        <topology evidence="7">Multi-pass membrane protein</topology>
    </subcellularLocation>
</comment>
<keyword evidence="4 7" id="KW-0812">Transmembrane</keyword>
<dbReference type="FunCoup" id="S0EZ78">
    <property type="interactions" value="282"/>
</dbReference>
<comment type="catalytic activity">
    <reaction evidence="7">
        <text>L-cysteinyl-[prolipoprotein] + a 1,2-diacyl-sn-glycero-3-phospho-(1'-sn-glycerol) = an S-1,2-diacyl-sn-glyceryl-L-cysteinyl-[prolipoprotein] + sn-glycerol 1-phosphate + H(+)</text>
        <dbReference type="Rhea" id="RHEA:56712"/>
        <dbReference type="Rhea" id="RHEA-COMP:14679"/>
        <dbReference type="Rhea" id="RHEA-COMP:14680"/>
        <dbReference type="ChEBI" id="CHEBI:15378"/>
        <dbReference type="ChEBI" id="CHEBI:29950"/>
        <dbReference type="ChEBI" id="CHEBI:57685"/>
        <dbReference type="ChEBI" id="CHEBI:64716"/>
        <dbReference type="ChEBI" id="CHEBI:140658"/>
        <dbReference type="EC" id="2.5.1.145"/>
    </reaction>
</comment>
<evidence type="ECO:0000256" key="8">
    <source>
        <dbReference type="SAM" id="MobiDB-lite"/>
    </source>
</evidence>
<feature type="compositionally biased region" description="Polar residues" evidence="8">
    <location>
        <begin position="299"/>
        <end position="314"/>
    </location>
</feature>
<dbReference type="NCBIfam" id="TIGR00544">
    <property type="entry name" value="lgt"/>
    <property type="match status" value="1"/>
</dbReference>
<dbReference type="Proteomes" id="UP000014227">
    <property type="component" value="Chromosome I"/>
</dbReference>
<dbReference type="PANTHER" id="PTHR30589:SF0">
    <property type="entry name" value="PHOSPHATIDYLGLYCEROL--PROLIPOPROTEIN DIACYLGLYCERYL TRANSFERASE"/>
    <property type="match status" value="1"/>
</dbReference>
<protein>
    <recommendedName>
        <fullName evidence="7">Phosphatidylglycerol--prolipoprotein diacylglyceryl transferase</fullName>
        <ecNumber evidence="7">2.5.1.145</ecNumber>
    </recommendedName>
</protein>
<dbReference type="EMBL" id="HF951689">
    <property type="protein sequence ID" value="CCW35550.1"/>
    <property type="molecule type" value="Genomic_DNA"/>
</dbReference>
<feature type="transmembrane region" description="Helical" evidence="7">
    <location>
        <begin position="206"/>
        <end position="224"/>
    </location>
</feature>
<organism evidence="9 10">
    <name type="scientific">Chthonomonas calidirosea (strain DSM 23976 / ICMP 18418 / T49)</name>
    <dbReference type="NCBI Taxonomy" id="1303518"/>
    <lineage>
        <taxon>Bacteria</taxon>
        <taxon>Bacillati</taxon>
        <taxon>Armatimonadota</taxon>
        <taxon>Chthonomonadia</taxon>
        <taxon>Chthonomonadales</taxon>
        <taxon>Chthonomonadaceae</taxon>
        <taxon>Chthonomonas</taxon>
    </lineage>
</organism>
<keyword evidence="2 7" id="KW-1003">Cell membrane</keyword>
<comment type="similarity">
    <text evidence="1 7">Belongs to the Lgt family.</text>
</comment>
<dbReference type="UniPathway" id="UPA00664"/>
<name>S0EZ78_CHTCT</name>
<evidence type="ECO:0000313" key="9">
    <source>
        <dbReference type="EMBL" id="CCW35550.1"/>
    </source>
</evidence>
<feature type="transmembrane region" description="Helical" evidence="7">
    <location>
        <begin position="12"/>
        <end position="32"/>
    </location>
</feature>
<reference evidence="10" key="1">
    <citation type="submission" date="2013-03" db="EMBL/GenBank/DDBJ databases">
        <title>Genome sequence of Chthonomonas calidirosea, the first sequenced genome from the Armatimonadetes phylum (formally candidate division OP10).</title>
        <authorList>
            <person name="Lee K.C.Y."/>
            <person name="Morgan X.C."/>
            <person name="Dunfield P.F."/>
            <person name="Tamas I."/>
            <person name="Houghton K.M."/>
            <person name="Vyssotski M."/>
            <person name="Ryan J.L.J."/>
            <person name="Lagutin K."/>
            <person name="McDonald I.R."/>
            <person name="Stott M.B."/>
        </authorList>
    </citation>
    <scope>NUCLEOTIDE SEQUENCE [LARGE SCALE GENOMIC DNA]</scope>
    <source>
        <strain evidence="10">DSM 23976 / ICMP 18418 / T49</strain>
    </source>
</reference>
<evidence type="ECO:0000256" key="2">
    <source>
        <dbReference type="ARBA" id="ARBA00022475"/>
    </source>
</evidence>
<dbReference type="GO" id="GO:0008961">
    <property type="term" value="F:phosphatidylglycerol-prolipoprotein diacylglyceryl transferase activity"/>
    <property type="evidence" value="ECO:0007669"/>
    <property type="project" value="UniProtKB-UniRule"/>
</dbReference>
<feature type="transmembrane region" description="Helical" evidence="7">
    <location>
        <begin position="244"/>
        <end position="260"/>
    </location>
</feature>
<sequence>MHPILFHIGHYAVHSYGVLIMLGVLLATRYAMRLCDYRMRVCPVGSPRRIHPDVIFDVAFFGVIFSIIGARLVFVLLDWGDYAAHPLDIFRIWMGGLSIHGALLFAIFTLLWICRSRKLSFYAVADIGATAWPLGYAIGRIGCLLNGCCYGAPTSLPWGIRFPDEDHPGQLTPPSHPIQLYATLINLGFFWWLTRWQKRSRRDGELFWAYIAMYGAYRFAVEFLRAGATSTYRIPSLHITDTHIVSVLMILIGLWGLFALRRRYQAYADTELPPEVATAPLPKGLSEENVSADPRESVATASQQEISPSLVNTSVKEKPS</sequence>
<dbReference type="eggNOG" id="COG0682">
    <property type="taxonomic scope" value="Bacteria"/>
</dbReference>
<dbReference type="Pfam" id="PF01790">
    <property type="entry name" value="LGT"/>
    <property type="match status" value="1"/>
</dbReference>
<dbReference type="PANTHER" id="PTHR30589">
    <property type="entry name" value="PROLIPOPROTEIN DIACYLGLYCERYL TRANSFERASE"/>
    <property type="match status" value="1"/>
</dbReference>
<dbReference type="RefSeq" id="WP_016483080.1">
    <property type="nucleotide sequence ID" value="NC_021487.1"/>
</dbReference>
<comment type="pathway">
    <text evidence="7">Protein modification; lipoprotein biosynthesis (diacylglyceryl transfer).</text>
</comment>
<dbReference type="KEGG" id="ccz:CCALI_01737"/>
<feature type="region of interest" description="Disordered" evidence="8">
    <location>
        <begin position="276"/>
        <end position="320"/>
    </location>
</feature>
<evidence type="ECO:0000256" key="1">
    <source>
        <dbReference type="ARBA" id="ARBA00007150"/>
    </source>
</evidence>
<evidence type="ECO:0000256" key="7">
    <source>
        <dbReference type="HAMAP-Rule" id="MF_01147"/>
    </source>
</evidence>
<evidence type="ECO:0000256" key="6">
    <source>
        <dbReference type="ARBA" id="ARBA00023136"/>
    </source>
</evidence>
<dbReference type="HOGENOM" id="CLU_013386_1_2_0"/>
<evidence type="ECO:0000313" key="10">
    <source>
        <dbReference type="Proteomes" id="UP000014227"/>
    </source>
</evidence>
<proteinExistence type="inferred from homology"/>
<dbReference type="OrthoDB" id="871140at2"/>
<feature type="binding site" evidence="7">
    <location>
        <position position="140"/>
    </location>
    <ligand>
        <name>a 1,2-diacyl-sn-glycero-3-phospho-(1'-sn-glycerol)</name>
        <dbReference type="ChEBI" id="CHEBI:64716"/>
    </ligand>
</feature>
<dbReference type="EC" id="2.5.1.145" evidence="7"/>
<keyword evidence="6 7" id="KW-0472">Membrane</keyword>
<dbReference type="InterPro" id="IPR001640">
    <property type="entry name" value="Lgt"/>
</dbReference>
<gene>
    <name evidence="7" type="primary">lgt</name>
    <name evidence="9" type="ORF">CCALI_01737</name>
</gene>
<dbReference type="GO" id="GO:0005886">
    <property type="term" value="C:plasma membrane"/>
    <property type="evidence" value="ECO:0007669"/>
    <property type="project" value="UniProtKB-SubCell"/>
</dbReference>